<comment type="subcellular location">
    <subcellularLocation>
        <location evidence="1">Cell membrane</location>
        <topology evidence="1">Multi-pass membrane protein</topology>
    </subcellularLocation>
</comment>
<keyword evidence="4" id="KW-0808">Transferase</keyword>
<feature type="transmembrane region" description="Helical" evidence="8">
    <location>
        <begin position="402"/>
        <end position="434"/>
    </location>
</feature>
<dbReference type="GO" id="GO:0005886">
    <property type="term" value="C:plasma membrane"/>
    <property type="evidence" value="ECO:0007669"/>
    <property type="project" value="UniProtKB-SubCell"/>
</dbReference>
<feature type="transmembrane region" description="Helical" evidence="8">
    <location>
        <begin position="12"/>
        <end position="33"/>
    </location>
</feature>
<dbReference type="PANTHER" id="PTHR33908:SF11">
    <property type="entry name" value="MEMBRANE PROTEIN"/>
    <property type="match status" value="1"/>
</dbReference>
<evidence type="ECO:0000313" key="9">
    <source>
        <dbReference type="EMBL" id="SJN37914.1"/>
    </source>
</evidence>
<feature type="transmembrane region" description="Helical" evidence="8">
    <location>
        <begin position="231"/>
        <end position="254"/>
    </location>
</feature>
<evidence type="ECO:0000256" key="8">
    <source>
        <dbReference type="SAM" id="Phobius"/>
    </source>
</evidence>
<evidence type="ECO:0000256" key="1">
    <source>
        <dbReference type="ARBA" id="ARBA00004651"/>
    </source>
</evidence>
<evidence type="ECO:0000256" key="2">
    <source>
        <dbReference type="ARBA" id="ARBA00022475"/>
    </source>
</evidence>
<proteinExistence type="predicted"/>
<dbReference type="AlphaFoldDB" id="A0A1R4K170"/>
<dbReference type="Proteomes" id="UP000196778">
    <property type="component" value="Unassembled WGS sequence"/>
</dbReference>
<keyword evidence="3" id="KW-0328">Glycosyltransferase</keyword>
<protein>
    <recommendedName>
        <fullName evidence="11">Glycosyltransferase RgtA/B/C/D-like domain-containing protein</fullName>
    </recommendedName>
</protein>
<dbReference type="OrthoDB" id="3240138at2"/>
<feature type="transmembrane region" description="Helical" evidence="8">
    <location>
        <begin position="371"/>
        <end position="390"/>
    </location>
</feature>
<reference evidence="10" key="1">
    <citation type="submission" date="2017-02" db="EMBL/GenBank/DDBJ databases">
        <authorList>
            <person name="Dridi B."/>
        </authorList>
    </citation>
    <scope>NUCLEOTIDE SEQUENCE [LARGE SCALE GENOMIC DNA]</scope>
    <source>
        <strain evidence="10">EB411</strain>
    </source>
</reference>
<keyword evidence="5 8" id="KW-0812">Transmembrane</keyword>
<keyword evidence="6 8" id="KW-1133">Transmembrane helix</keyword>
<evidence type="ECO:0000256" key="6">
    <source>
        <dbReference type="ARBA" id="ARBA00022989"/>
    </source>
</evidence>
<organism evidence="9 10">
    <name type="scientific">Mycetocola reblochoni REB411</name>
    <dbReference type="NCBI Taxonomy" id="1255698"/>
    <lineage>
        <taxon>Bacteria</taxon>
        <taxon>Bacillati</taxon>
        <taxon>Actinomycetota</taxon>
        <taxon>Actinomycetes</taxon>
        <taxon>Micrococcales</taxon>
        <taxon>Microbacteriaceae</taxon>
        <taxon>Mycetocola</taxon>
    </lineage>
</organism>
<dbReference type="GO" id="GO:0016763">
    <property type="term" value="F:pentosyltransferase activity"/>
    <property type="evidence" value="ECO:0007669"/>
    <property type="project" value="TreeGrafter"/>
</dbReference>
<feature type="transmembrane region" description="Helical" evidence="8">
    <location>
        <begin position="161"/>
        <end position="182"/>
    </location>
</feature>
<evidence type="ECO:0000256" key="7">
    <source>
        <dbReference type="ARBA" id="ARBA00023136"/>
    </source>
</evidence>
<evidence type="ECO:0000256" key="5">
    <source>
        <dbReference type="ARBA" id="ARBA00022692"/>
    </source>
</evidence>
<feature type="transmembrane region" description="Helical" evidence="8">
    <location>
        <begin position="104"/>
        <end position="126"/>
    </location>
</feature>
<keyword evidence="2" id="KW-1003">Cell membrane</keyword>
<dbReference type="GO" id="GO:0009103">
    <property type="term" value="P:lipopolysaccharide biosynthetic process"/>
    <property type="evidence" value="ECO:0007669"/>
    <property type="project" value="UniProtKB-ARBA"/>
</dbReference>
<feature type="transmembrane region" description="Helical" evidence="8">
    <location>
        <begin position="138"/>
        <end position="155"/>
    </location>
</feature>
<sequence length="507" mass="54484">MPSRHGAPRRIPRWLGVLGLVALGLGGPLIYVFGSPAYSSGDEAAHVDYALQLWQGRLPVFEDGLVLANTMGVHPPVQWTAQHPPLFYLLLAPVVGPLVDAGHIVGAAIGARLVVAGLAVALLFAVRWTTSRIFPGRPAVAWAAALITGLSVWFVRLGGSVYNDVLAAVVVCLAFGMLVAMFREPHRRRWYLGFTLFITLAALTRFSALPLCALLLTAFLIQRLTVSRPGFWRAVGAPVLSGVVMVLGSAWFYLRNVALTGNLSGGHPDWATEHTGRGARPLLKVAGDPDFWKTMLQQFSTRTVPEQPWAWWMNWGIPILFLLPVAVGGVIWLRRIAVTRTPTDVDTIAPTARRSDVAAPDRSGESRGTEMIVFGVIVLACLGVAAMQISHTAGAGSSLPRYFFALVPFLAPVMALALVTGRAAAIALLGWVVIRSTLMGVETSAMLARRFSGEQAAIWPGLTWAGYVLALAGAAALVVTILIARHPRFQHTRPSAEFRALLSDGTP</sequence>
<gene>
    <name evidence="9" type="ORF">FM119_10695</name>
</gene>
<evidence type="ECO:0000313" key="10">
    <source>
        <dbReference type="Proteomes" id="UP000196778"/>
    </source>
</evidence>
<evidence type="ECO:0000256" key="3">
    <source>
        <dbReference type="ARBA" id="ARBA00022676"/>
    </source>
</evidence>
<dbReference type="InterPro" id="IPR050297">
    <property type="entry name" value="LipidA_mod_glycosyltrf_83"/>
</dbReference>
<evidence type="ECO:0008006" key="11">
    <source>
        <dbReference type="Google" id="ProtNLM"/>
    </source>
</evidence>
<name>A0A1R4K170_9MICO</name>
<dbReference type="EMBL" id="FUKR01000058">
    <property type="protein sequence ID" value="SJN37914.1"/>
    <property type="molecule type" value="Genomic_DNA"/>
</dbReference>
<dbReference type="RefSeq" id="WP_087137965.1">
    <property type="nucleotide sequence ID" value="NZ_FUKR01000058.1"/>
</dbReference>
<dbReference type="PANTHER" id="PTHR33908">
    <property type="entry name" value="MANNOSYLTRANSFERASE YKCB-RELATED"/>
    <property type="match status" value="1"/>
</dbReference>
<keyword evidence="7 8" id="KW-0472">Membrane</keyword>
<accession>A0A1R4K170</accession>
<feature type="transmembrane region" description="Helical" evidence="8">
    <location>
        <begin position="309"/>
        <end position="333"/>
    </location>
</feature>
<evidence type="ECO:0000256" key="4">
    <source>
        <dbReference type="ARBA" id="ARBA00022679"/>
    </source>
</evidence>
<keyword evidence="10" id="KW-1185">Reference proteome</keyword>
<feature type="transmembrane region" description="Helical" evidence="8">
    <location>
        <begin position="464"/>
        <end position="484"/>
    </location>
</feature>